<dbReference type="InterPro" id="IPR036890">
    <property type="entry name" value="HATPase_C_sf"/>
</dbReference>
<dbReference type="PANTHER" id="PTHR32387">
    <property type="entry name" value="WU:FJ29H11"/>
    <property type="match status" value="1"/>
</dbReference>
<name>A0ABP8M726_9BACT</name>
<accession>A0ABP8M726</accession>
<dbReference type="RefSeq" id="WP_345318577.1">
    <property type="nucleotide sequence ID" value="NZ_BAABGA010000006.1"/>
</dbReference>
<evidence type="ECO:0000313" key="4">
    <source>
        <dbReference type="Proteomes" id="UP001500840"/>
    </source>
</evidence>
<dbReference type="PANTHER" id="PTHR32387:SF0">
    <property type="entry name" value="PROTEIN NO VEIN"/>
    <property type="match status" value="1"/>
</dbReference>
<protein>
    <recommendedName>
        <fullName evidence="2">Sacsin/Nov domain-containing protein</fullName>
    </recommendedName>
</protein>
<dbReference type="Proteomes" id="UP001500840">
    <property type="component" value="Unassembled WGS sequence"/>
</dbReference>
<comment type="caution">
    <text evidence="3">The sequence shown here is derived from an EMBL/GenBank/DDBJ whole genome shotgun (WGS) entry which is preliminary data.</text>
</comment>
<keyword evidence="4" id="KW-1185">Reference proteome</keyword>
<evidence type="ECO:0000259" key="2">
    <source>
        <dbReference type="Pfam" id="PF25794"/>
    </source>
</evidence>
<organism evidence="3 4">
    <name type="scientific">Novipirellula rosea</name>
    <dbReference type="NCBI Taxonomy" id="1031540"/>
    <lineage>
        <taxon>Bacteria</taxon>
        <taxon>Pseudomonadati</taxon>
        <taxon>Planctomycetota</taxon>
        <taxon>Planctomycetia</taxon>
        <taxon>Pirellulales</taxon>
        <taxon>Pirellulaceae</taxon>
        <taxon>Novipirellula</taxon>
    </lineage>
</organism>
<dbReference type="NCBIfam" id="NF047352">
    <property type="entry name" value="P_loop_sacsin"/>
    <property type="match status" value="1"/>
</dbReference>
<dbReference type="EMBL" id="BAABGA010000006">
    <property type="protein sequence ID" value="GAA4444156.1"/>
    <property type="molecule type" value="Genomic_DNA"/>
</dbReference>
<evidence type="ECO:0000313" key="3">
    <source>
        <dbReference type="EMBL" id="GAA4444156.1"/>
    </source>
</evidence>
<feature type="region of interest" description="Disordered" evidence="1">
    <location>
        <begin position="900"/>
        <end position="927"/>
    </location>
</feature>
<reference evidence="4" key="1">
    <citation type="journal article" date="2019" name="Int. J. Syst. Evol. Microbiol.">
        <title>The Global Catalogue of Microorganisms (GCM) 10K type strain sequencing project: providing services to taxonomists for standard genome sequencing and annotation.</title>
        <authorList>
            <consortium name="The Broad Institute Genomics Platform"/>
            <consortium name="The Broad Institute Genome Sequencing Center for Infectious Disease"/>
            <person name="Wu L."/>
            <person name="Ma J."/>
        </authorList>
    </citation>
    <scope>NUCLEOTIDE SEQUENCE [LARGE SCALE GENOMIC DNA]</scope>
    <source>
        <strain evidence="4">JCM 17759</strain>
    </source>
</reference>
<dbReference type="SUPFAM" id="SSF55874">
    <property type="entry name" value="ATPase domain of HSP90 chaperone/DNA topoisomerase II/histidine kinase"/>
    <property type="match status" value="1"/>
</dbReference>
<proteinExistence type="predicted"/>
<feature type="region of interest" description="Disordered" evidence="1">
    <location>
        <begin position="240"/>
        <end position="261"/>
    </location>
</feature>
<sequence length="1079" mass="122305">MPQPAVSANILNQIAALSDKRQRWVNANEENKFGEGIRNLLTELYPENAHFIYELLQNAEDARATTVEFKLFNDRLQFEHNGKRVFSFADVDSITSIGASTKRNDPTSIGKFGVGFKAVFAYTETPEVHSGSVHFSIRDLVVPDTDNVIPVGCDGKTVFVFPFNHPKKAPTAAVQEIQRGLCDLQNTTLLFLSYIKCLKFALPDGRRGSIERSALREGILRIESTLPQLEHSPKQRLAKLRTVKTGESEPQDSSADSDPKEMKCESTFWLRFDGERVIVDNENQSEPKSCRISFAFQLEESESDIRKQQSLIKDADTHQWKIVPVRSGNVSIYFPAVKETSKLHFHMHAPFASTVARDSVRDCNVNEELRDALADLLAQAMHQIRDAGLLTVSFLSLLPLPSDELSDFYEPIRRRLVHEFQTCALTPTKCGKHKRAVVLRKGPRDIVTRLGDQDLAALSEFQYLRWSAQPNQQNSREDRFLSSLDIDEWSYAELQEAAEHMDEAVSMSWLSKQPDDWFIQLYSRLSKLNRSHEAFYAVEQYPIIRLEDNAHVQPKRQRIYLSASGKFTQNLKIVKKAIAANEEAKQYLRLIGINDFDLASQVELLVIPKYSQREANVTFEENVSDLLLMAKVFENPETGDRYKSAIRRAACLLCNNAKDGKCQFKSASDAYIKSLGLLTYFDGNPDTWFVSHKYDGLAADTSSKLKKFFTAIGVASGKPREIGREFYRGDWHGWHVRGLNGFNPEWTFDGLEFALCHPTLERSRYIWNILLRGSANRICGKVQQSSRQGFPASSTTEKVEVSEAGVLLQEKAWIPTSSGSFVFAKELGEVSSLHDSLTKDDELLSKLDGGISLKSKEAASALGISTEELAIVQQWTPFLLKNRDEVELIVRQMQNREFNRTRISDSSDSNRERRGKKLRQRLADAPHKNSVEKVRSVALSYRTEIDREALFALYQDEQEALFCQICFDPMPFIKSNGKLAAQVISLFSRKWGDFSGKRLKAVTALNLVLCPVCADLYQDYVHDDVNLQQDLFDSIIGGELVEFEICDVGVRFDGRDTTVKFNRKHLGDIKDCLEDKNPN</sequence>
<evidence type="ECO:0000256" key="1">
    <source>
        <dbReference type="SAM" id="MobiDB-lite"/>
    </source>
</evidence>
<gene>
    <name evidence="3" type="ORF">GCM10023156_02130</name>
</gene>
<dbReference type="Pfam" id="PF25794">
    <property type="entry name" value="SACS"/>
    <property type="match status" value="1"/>
</dbReference>
<feature type="domain" description="Sacsin/Nov" evidence="2">
    <location>
        <begin position="34"/>
        <end position="138"/>
    </location>
</feature>
<dbReference type="InterPro" id="IPR058210">
    <property type="entry name" value="SACS/Nov_dom"/>
</dbReference>
<dbReference type="Gene3D" id="3.30.565.10">
    <property type="entry name" value="Histidine kinase-like ATPase, C-terminal domain"/>
    <property type="match status" value="1"/>
</dbReference>
<dbReference type="InterPro" id="IPR052957">
    <property type="entry name" value="Auxin_embryo_med"/>
</dbReference>
<feature type="compositionally biased region" description="Basic and acidic residues" evidence="1">
    <location>
        <begin position="900"/>
        <end position="912"/>
    </location>
</feature>